<dbReference type="InterPro" id="IPR036388">
    <property type="entry name" value="WH-like_DNA-bd_sf"/>
</dbReference>
<keyword evidence="1" id="KW-0678">Repressor</keyword>
<dbReference type="AlphaFoldDB" id="A0A3P3VLL5"/>
<dbReference type="RefSeq" id="WP_125013767.1">
    <property type="nucleotide sequence ID" value="NZ_QWEZ01000001.1"/>
</dbReference>
<evidence type="ECO:0000256" key="4">
    <source>
        <dbReference type="ARBA" id="ARBA00023125"/>
    </source>
</evidence>
<name>A0A3P3VLL5_9GAMM</name>
<dbReference type="SUPFAM" id="SSF64288">
    <property type="entry name" value="Chorismate lyase-like"/>
    <property type="match status" value="1"/>
</dbReference>
<keyword evidence="5" id="KW-0804">Transcription</keyword>
<keyword evidence="3" id="KW-0805">Transcription regulation</keyword>
<dbReference type="GO" id="GO:0003677">
    <property type="term" value="F:DNA binding"/>
    <property type="evidence" value="ECO:0007669"/>
    <property type="project" value="UniProtKB-UniRule"/>
</dbReference>
<dbReference type="InterPro" id="IPR050679">
    <property type="entry name" value="Bact_HTH_transcr_reg"/>
</dbReference>
<evidence type="ECO:0000259" key="10">
    <source>
        <dbReference type="PROSITE" id="PS50949"/>
    </source>
</evidence>
<gene>
    <name evidence="11" type="primary">hutC</name>
    <name evidence="11" type="ORF">D0544_00425</name>
</gene>
<reference evidence="11 12" key="2">
    <citation type="submission" date="2018-12" db="EMBL/GenBank/DDBJ databases">
        <title>Simiduia agarivorans gen. nov., sp. nov., a marine, agarolytic bacterium isolated from shallow coastal water from Keelung, Taiwan.</title>
        <authorList>
            <person name="Shieh W.Y."/>
        </authorList>
    </citation>
    <scope>NUCLEOTIDE SEQUENCE [LARGE SCALE GENOMIC DNA]</scope>
    <source>
        <strain evidence="11 12">GTF-13</strain>
    </source>
</reference>
<evidence type="ECO:0000313" key="11">
    <source>
        <dbReference type="EMBL" id="RRJ83625.1"/>
    </source>
</evidence>
<evidence type="ECO:0000256" key="3">
    <source>
        <dbReference type="ARBA" id="ARBA00023015"/>
    </source>
</evidence>
<dbReference type="InterPro" id="IPR010248">
    <property type="entry name" value="His_ut_repres"/>
</dbReference>
<dbReference type="FunFam" id="3.40.1410.10:FF:000004">
    <property type="entry name" value="Histidine utilization repressor"/>
    <property type="match status" value="1"/>
</dbReference>
<reference evidence="11 12" key="1">
    <citation type="submission" date="2018-08" db="EMBL/GenBank/DDBJ databases">
        <authorList>
            <person name="Khan S.A."/>
        </authorList>
    </citation>
    <scope>NUCLEOTIDE SEQUENCE [LARGE SCALE GENOMIC DNA]</scope>
    <source>
        <strain evidence="11 12">GTF-13</strain>
    </source>
</reference>
<dbReference type="Pfam" id="PF00392">
    <property type="entry name" value="GntR"/>
    <property type="match status" value="1"/>
</dbReference>
<dbReference type="EMBL" id="QWEZ01000001">
    <property type="protein sequence ID" value="RRJ83625.1"/>
    <property type="molecule type" value="Genomic_DNA"/>
</dbReference>
<comment type="caution">
    <text evidence="11">The sequence shown here is derived from an EMBL/GenBank/DDBJ whole genome shotgun (WGS) entry which is preliminary data.</text>
</comment>
<dbReference type="PROSITE" id="PS50949">
    <property type="entry name" value="HTH_GNTR"/>
    <property type="match status" value="1"/>
</dbReference>
<dbReference type="PANTHER" id="PTHR44846">
    <property type="entry name" value="MANNOSYL-D-GLYCERATE TRANSPORT/METABOLISM SYSTEM REPRESSOR MNGR-RELATED"/>
    <property type="match status" value="1"/>
</dbReference>
<evidence type="ECO:0000256" key="8">
    <source>
        <dbReference type="ARBA" id="ARBA00071620"/>
    </source>
</evidence>
<keyword evidence="12" id="KW-1185">Reference proteome</keyword>
<dbReference type="FunFam" id="1.10.10.10:FF:000079">
    <property type="entry name" value="GntR family transcriptional regulator"/>
    <property type="match status" value="1"/>
</dbReference>
<dbReference type="CDD" id="cd07377">
    <property type="entry name" value="WHTH_GntR"/>
    <property type="match status" value="1"/>
</dbReference>
<dbReference type="InterPro" id="IPR011663">
    <property type="entry name" value="UTRA"/>
</dbReference>
<dbReference type="PANTHER" id="PTHR44846:SF16">
    <property type="entry name" value="TRANSCRIPTIONAL REGULATOR PHNF-RELATED"/>
    <property type="match status" value="1"/>
</dbReference>
<evidence type="ECO:0000256" key="2">
    <source>
        <dbReference type="ARBA" id="ARBA00022808"/>
    </source>
</evidence>
<dbReference type="InterPro" id="IPR028978">
    <property type="entry name" value="Chorismate_lyase_/UTRA_dom_sf"/>
</dbReference>
<dbReference type="Proteomes" id="UP000280792">
    <property type="component" value="Unassembled WGS sequence"/>
</dbReference>
<evidence type="ECO:0000256" key="9">
    <source>
        <dbReference type="NCBIfam" id="TIGR02018"/>
    </source>
</evidence>
<keyword evidence="2" id="KW-0369">Histidine metabolism</keyword>
<dbReference type="InterPro" id="IPR000524">
    <property type="entry name" value="Tscrpt_reg_HTH_GntR"/>
</dbReference>
<evidence type="ECO:0000256" key="7">
    <source>
        <dbReference type="ARBA" id="ARBA00060686"/>
    </source>
</evidence>
<dbReference type="GO" id="GO:0006547">
    <property type="term" value="P:L-histidine metabolic process"/>
    <property type="evidence" value="ECO:0007669"/>
    <property type="project" value="UniProtKB-UniRule"/>
</dbReference>
<proteinExistence type="predicted"/>
<dbReference type="PRINTS" id="PR00035">
    <property type="entry name" value="HTHGNTR"/>
</dbReference>
<comment type="pathway">
    <text evidence="7">Amino-acid degradation; L-histidine degradation into L-glutamate [regulation].</text>
</comment>
<protein>
    <recommendedName>
        <fullName evidence="8 9">Histidine utilization repressor</fullName>
    </recommendedName>
</protein>
<accession>A0A3P3VLL5</accession>
<evidence type="ECO:0000256" key="5">
    <source>
        <dbReference type="ARBA" id="ARBA00023163"/>
    </source>
</evidence>
<keyword evidence="4" id="KW-0238">DNA-binding</keyword>
<dbReference type="InterPro" id="IPR036390">
    <property type="entry name" value="WH_DNA-bd_sf"/>
</dbReference>
<dbReference type="SMART" id="SM00345">
    <property type="entry name" value="HTH_GNTR"/>
    <property type="match status" value="1"/>
</dbReference>
<organism evidence="11 12">
    <name type="scientific">Aestuariirhabdus litorea</name>
    <dbReference type="NCBI Taxonomy" id="2528527"/>
    <lineage>
        <taxon>Bacteria</taxon>
        <taxon>Pseudomonadati</taxon>
        <taxon>Pseudomonadota</taxon>
        <taxon>Gammaproteobacteria</taxon>
        <taxon>Oceanospirillales</taxon>
        <taxon>Aestuariirhabdaceae</taxon>
        <taxon>Aestuariirhabdus</taxon>
    </lineage>
</organism>
<dbReference type="SMART" id="SM00866">
    <property type="entry name" value="UTRA"/>
    <property type="match status" value="1"/>
</dbReference>
<feature type="domain" description="HTH gntR-type" evidence="10">
    <location>
        <begin position="7"/>
        <end position="75"/>
    </location>
</feature>
<dbReference type="GO" id="GO:0003700">
    <property type="term" value="F:DNA-binding transcription factor activity"/>
    <property type="evidence" value="ECO:0007669"/>
    <property type="project" value="UniProtKB-UniRule"/>
</dbReference>
<evidence type="ECO:0000256" key="6">
    <source>
        <dbReference type="ARBA" id="ARBA00058362"/>
    </source>
</evidence>
<evidence type="ECO:0000313" key="12">
    <source>
        <dbReference type="Proteomes" id="UP000280792"/>
    </source>
</evidence>
<dbReference type="SUPFAM" id="SSF46785">
    <property type="entry name" value="Winged helix' DNA-binding domain"/>
    <property type="match status" value="1"/>
</dbReference>
<dbReference type="Gene3D" id="1.10.10.10">
    <property type="entry name" value="Winged helix-like DNA-binding domain superfamily/Winged helix DNA-binding domain"/>
    <property type="match status" value="1"/>
</dbReference>
<dbReference type="NCBIfam" id="TIGR02018">
    <property type="entry name" value="his_ut_repres"/>
    <property type="match status" value="1"/>
</dbReference>
<sequence>MANPNSEPRYLTIKRFICEQIEQGVWPEHSQVPSENSLCEQFGVSRMTARRALQELTGDGVLLRHQGLGTFVAERKPVGSLLEVRNIADDISQRGHRYSNRILCMEARPAGDEMALALDLPPGSELFRSVIVHLDNEVPVQWEERYTNPALAPDYLQQDFSLTTPNRYLSQVAPLAGGEHTVEAVLATEEQARALEVAQPEACLLIKRRTWSSQGVVSYARLLHPGSRYQLGARLVPGANLT</sequence>
<dbReference type="GO" id="GO:0045892">
    <property type="term" value="P:negative regulation of DNA-templated transcription"/>
    <property type="evidence" value="ECO:0007669"/>
    <property type="project" value="UniProtKB-UniRule"/>
</dbReference>
<evidence type="ECO:0000256" key="1">
    <source>
        <dbReference type="ARBA" id="ARBA00022491"/>
    </source>
</evidence>
<comment type="function">
    <text evidence="6">Repressor which binds to the hutP region in the histidine utilization (hut) operon. It blocks the expression of all the hut genes in the absence of inducer.</text>
</comment>
<dbReference type="Gene3D" id="3.40.1410.10">
    <property type="entry name" value="Chorismate lyase-like"/>
    <property type="match status" value="1"/>
</dbReference>
<dbReference type="Pfam" id="PF07702">
    <property type="entry name" value="UTRA"/>
    <property type="match status" value="1"/>
</dbReference>